<feature type="compositionally biased region" description="Basic and acidic residues" evidence="1">
    <location>
        <begin position="7"/>
        <end position="22"/>
    </location>
</feature>
<protein>
    <submittedName>
        <fullName evidence="4">Uncharacterized protein LOC114442173</fullName>
    </submittedName>
</protein>
<sequence>METTESTTRDRTTGKHENKEADQQVLLSSKPLHRFVQRGPRNFGIVIGIFGCSELMMGFLLAGENMTTSNGIATPFWQGVLFGICGILSIYTELHPSKKMVTVCLAMYVVSLLGIVLSFVVRVCCFYEYARYMINKRDDEALIDRVGLLSGIEGLLFVSSLFVFGILTFLSCIARLALKSTNTQIIVQHIPAPAPPPPTDTAST</sequence>
<dbReference type="OrthoDB" id="10071849at2759"/>
<evidence type="ECO:0000313" key="4">
    <source>
        <dbReference type="RefSeq" id="XP_028271311.1"/>
    </source>
</evidence>
<dbReference type="GeneID" id="114442173"/>
<dbReference type="InParanoid" id="A0A6P7J485"/>
<keyword evidence="2" id="KW-1133">Transmembrane helix</keyword>
<keyword evidence="3" id="KW-1185">Reference proteome</keyword>
<feature type="transmembrane region" description="Helical" evidence="2">
    <location>
        <begin position="106"/>
        <end position="130"/>
    </location>
</feature>
<keyword evidence="2" id="KW-0472">Membrane</keyword>
<organism evidence="3 4">
    <name type="scientific">Parambassis ranga</name>
    <name type="common">Indian glassy fish</name>
    <dbReference type="NCBI Taxonomy" id="210632"/>
    <lineage>
        <taxon>Eukaryota</taxon>
        <taxon>Metazoa</taxon>
        <taxon>Chordata</taxon>
        <taxon>Craniata</taxon>
        <taxon>Vertebrata</taxon>
        <taxon>Euteleostomi</taxon>
        <taxon>Actinopterygii</taxon>
        <taxon>Neopterygii</taxon>
        <taxon>Teleostei</taxon>
        <taxon>Neoteleostei</taxon>
        <taxon>Acanthomorphata</taxon>
        <taxon>Ovalentaria</taxon>
        <taxon>Ambassidae</taxon>
        <taxon>Parambassis</taxon>
    </lineage>
</organism>
<evidence type="ECO:0000313" key="3">
    <source>
        <dbReference type="Proteomes" id="UP000515145"/>
    </source>
</evidence>
<reference evidence="4" key="1">
    <citation type="submission" date="2025-08" db="UniProtKB">
        <authorList>
            <consortium name="RefSeq"/>
        </authorList>
    </citation>
    <scope>IDENTIFICATION</scope>
</reference>
<proteinExistence type="predicted"/>
<dbReference type="Proteomes" id="UP000515145">
    <property type="component" value="Chromosome 10"/>
</dbReference>
<feature type="transmembrane region" description="Helical" evidence="2">
    <location>
        <begin position="75"/>
        <end position="94"/>
    </location>
</feature>
<evidence type="ECO:0000256" key="2">
    <source>
        <dbReference type="SAM" id="Phobius"/>
    </source>
</evidence>
<feature type="transmembrane region" description="Helical" evidence="2">
    <location>
        <begin position="43"/>
        <end position="63"/>
    </location>
</feature>
<gene>
    <name evidence="4" type="primary">LOC114442173</name>
</gene>
<keyword evidence="2" id="KW-0812">Transmembrane</keyword>
<dbReference type="AlphaFoldDB" id="A0A6P7J485"/>
<feature type="transmembrane region" description="Helical" evidence="2">
    <location>
        <begin position="155"/>
        <end position="178"/>
    </location>
</feature>
<feature type="region of interest" description="Disordered" evidence="1">
    <location>
        <begin position="1"/>
        <end position="22"/>
    </location>
</feature>
<evidence type="ECO:0000256" key="1">
    <source>
        <dbReference type="SAM" id="MobiDB-lite"/>
    </source>
</evidence>
<dbReference type="RefSeq" id="XP_028271311.1">
    <property type="nucleotide sequence ID" value="XM_028415510.1"/>
</dbReference>
<name>A0A6P7J485_9TELE</name>
<accession>A0A6P7J485</accession>